<accession>A0A9D4T301</accession>
<name>A0A9D4T301_RHISA</name>
<dbReference type="EMBL" id="JABSTV010001248">
    <property type="protein sequence ID" value="KAH7970096.1"/>
    <property type="molecule type" value="Genomic_DNA"/>
</dbReference>
<dbReference type="GO" id="GO:0003677">
    <property type="term" value="F:DNA binding"/>
    <property type="evidence" value="ECO:0007669"/>
    <property type="project" value="InterPro"/>
</dbReference>
<feature type="domain" description="HTH psq-type" evidence="2">
    <location>
        <begin position="16"/>
        <end position="55"/>
    </location>
</feature>
<protein>
    <recommendedName>
        <fullName evidence="2">HTH psq-type domain-containing protein</fullName>
    </recommendedName>
</protein>
<evidence type="ECO:0000256" key="1">
    <source>
        <dbReference type="ARBA" id="ARBA00004123"/>
    </source>
</evidence>
<comment type="subcellular location">
    <subcellularLocation>
        <location evidence="1">Nucleus</location>
    </subcellularLocation>
</comment>
<sequence>MAESTPKKRKAILIGTKLDIVWDIQSGMKNVDVTKKYDLSKSTISTILKDEKKLHAVTNISGVRKQMETLA</sequence>
<organism evidence="3 4">
    <name type="scientific">Rhipicephalus sanguineus</name>
    <name type="common">Brown dog tick</name>
    <name type="synonym">Ixodes sanguineus</name>
    <dbReference type="NCBI Taxonomy" id="34632"/>
    <lineage>
        <taxon>Eukaryota</taxon>
        <taxon>Metazoa</taxon>
        <taxon>Ecdysozoa</taxon>
        <taxon>Arthropoda</taxon>
        <taxon>Chelicerata</taxon>
        <taxon>Arachnida</taxon>
        <taxon>Acari</taxon>
        <taxon>Parasitiformes</taxon>
        <taxon>Ixodida</taxon>
        <taxon>Ixodoidea</taxon>
        <taxon>Ixodidae</taxon>
        <taxon>Rhipicephalinae</taxon>
        <taxon>Rhipicephalus</taxon>
        <taxon>Rhipicephalus</taxon>
    </lineage>
</organism>
<evidence type="ECO:0000313" key="3">
    <source>
        <dbReference type="EMBL" id="KAH7970096.1"/>
    </source>
</evidence>
<dbReference type="SUPFAM" id="SSF46689">
    <property type="entry name" value="Homeodomain-like"/>
    <property type="match status" value="1"/>
</dbReference>
<dbReference type="Proteomes" id="UP000821837">
    <property type="component" value="Unassembled WGS sequence"/>
</dbReference>
<keyword evidence="4" id="KW-1185">Reference proteome</keyword>
<dbReference type="InterPro" id="IPR009057">
    <property type="entry name" value="Homeodomain-like_sf"/>
</dbReference>
<comment type="caution">
    <text evidence="3">The sequence shown here is derived from an EMBL/GenBank/DDBJ whole genome shotgun (WGS) entry which is preliminary data.</text>
</comment>
<dbReference type="AlphaFoldDB" id="A0A9D4T301"/>
<reference evidence="3" key="2">
    <citation type="submission" date="2021-09" db="EMBL/GenBank/DDBJ databases">
        <authorList>
            <person name="Jia N."/>
            <person name="Wang J."/>
            <person name="Shi W."/>
            <person name="Du L."/>
            <person name="Sun Y."/>
            <person name="Zhan W."/>
            <person name="Jiang J."/>
            <person name="Wang Q."/>
            <person name="Zhang B."/>
            <person name="Ji P."/>
            <person name="Sakyi L.B."/>
            <person name="Cui X."/>
            <person name="Yuan T."/>
            <person name="Jiang B."/>
            <person name="Yang W."/>
            <person name="Lam T.T.-Y."/>
            <person name="Chang Q."/>
            <person name="Ding S."/>
            <person name="Wang X."/>
            <person name="Zhu J."/>
            <person name="Ruan X."/>
            <person name="Zhao L."/>
            <person name="Wei J."/>
            <person name="Que T."/>
            <person name="Du C."/>
            <person name="Cheng J."/>
            <person name="Dai P."/>
            <person name="Han X."/>
            <person name="Huang E."/>
            <person name="Gao Y."/>
            <person name="Liu J."/>
            <person name="Shao H."/>
            <person name="Ye R."/>
            <person name="Li L."/>
            <person name="Wei W."/>
            <person name="Wang X."/>
            <person name="Wang C."/>
            <person name="Huo Q."/>
            <person name="Li W."/>
            <person name="Guo W."/>
            <person name="Chen H."/>
            <person name="Chen S."/>
            <person name="Zhou L."/>
            <person name="Zhou L."/>
            <person name="Ni X."/>
            <person name="Tian J."/>
            <person name="Zhou Y."/>
            <person name="Sheng Y."/>
            <person name="Liu T."/>
            <person name="Pan Y."/>
            <person name="Xia L."/>
            <person name="Li J."/>
            <person name="Zhao F."/>
            <person name="Cao W."/>
        </authorList>
    </citation>
    <scope>NUCLEOTIDE SEQUENCE</scope>
    <source>
        <strain evidence="3">Rsan-2018</strain>
        <tissue evidence="3">Larvae</tissue>
    </source>
</reference>
<proteinExistence type="predicted"/>
<gene>
    <name evidence="3" type="ORF">HPB52_024066</name>
</gene>
<reference evidence="3" key="1">
    <citation type="journal article" date="2020" name="Cell">
        <title>Large-Scale Comparative Analyses of Tick Genomes Elucidate Their Genetic Diversity and Vector Capacities.</title>
        <authorList>
            <consortium name="Tick Genome and Microbiome Consortium (TIGMIC)"/>
            <person name="Jia N."/>
            <person name="Wang J."/>
            <person name="Shi W."/>
            <person name="Du L."/>
            <person name="Sun Y."/>
            <person name="Zhan W."/>
            <person name="Jiang J.F."/>
            <person name="Wang Q."/>
            <person name="Zhang B."/>
            <person name="Ji P."/>
            <person name="Bell-Sakyi L."/>
            <person name="Cui X.M."/>
            <person name="Yuan T.T."/>
            <person name="Jiang B.G."/>
            <person name="Yang W.F."/>
            <person name="Lam T.T."/>
            <person name="Chang Q.C."/>
            <person name="Ding S.J."/>
            <person name="Wang X.J."/>
            <person name="Zhu J.G."/>
            <person name="Ruan X.D."/>
            <person name="Zhao L."/>
            <person name="Wei J.T."/>
            <person name="Ye R.Z."/>
            <person name="Que T.C."/>
            <person name="Du C.H."/>
            <person name="Zhou Y.H."/>
            <person name="Cheng J.X."/>
            <person name="Dai P.F."/>
            <person name="Guo W.B."/>
            <person name="Han X.H."/>
            <person name="Huang E.J."/>
            <person name="Li L.F."/>
            <person name="Wei W."/>
            <person name="Gao Y.C."/>
            <person name="Liu J.Z."/>
            <person name="Shao H.Z."/>
            <person name="Wang X."/>
            <person name="Wang C.C."/>
            <person name="Yang T.C."/>
            <person name="Huo Q.B."/>
            <person name="Li W."/>
            <person name="Chen H.Y."/>
            <person name="Chen S.E."/>
            <person name="Zhou L.G."/>
            <person name="Ni X.B."/>
            <person name="Tian J.H."/>
            <person name="Sheng Y."/>
            <person name="Liu T."/>
            <person name="Pan Y.S."/>
            <person name="Xia L.Y."/>
            <person name="Li J."/>
            <person name="Zhao F."/>
            <person name="Cao W.C."/>
        </authorList>
    </citation>
    <scope>NUCLEOTIDE SEQUENCE</scope>
    <source>
        <strain evidence="3">Rsan-2018</strain>
    </source>
</reference>
<dbReference type="GO" id="GO:0005634">
    <property type="term" value="C:nucleus"/>
    <property type="evidence" value="ECO:0007669"/>
    <property type="project" value="UniProtKB-SubCell"/>
</dbReference>
<dbReference type="Gene3D" id="1.10.10.60">
    <property type="entry name" value="Homeodomain-like"/>
    <property type="match status" value="1"/>
</dbReference>
<dbReference type="InterPro" id="IPR007889">
    <property type="entry name" value="HTH_Psq"/>
</dbReference>
<dbReference type="Pfam" id="PF04218">
    <property type="entry name" value="CENP-B_N"/>
    <property type="match status" value="1"/>
</dbReference>
<evidence type="ECO:0000259" key="2">
    <source>
        <dbReference type="Pfam" id="PF04218"/>
    </source>
</evidence>
<evidence type="ECO:0000313" key="4">
    <source>
        <dbReference type="Proteomes" id="UP000821837"/>
    </source>
</evidence>